<dbReference type="SUPFAM" id="SSF55315">
    <property type="entry name" value="L30e-like"/>
    <property type="match status" value="1"/>
</dbReference>
<dbReference type="AlphaFoldDB" id="A0A2K1NX53"/>
<dbReference type="Gene3D" id="3.30.1330.30">
    <property type="match status" value="1"/>
</dbReference>
<evidence type="ECO:0000313" key="3">
    <source>
        <dbReference type="Proteomes" id="UP000236434"/>
    </source>
</evidence>
<dbReference type="InterPro" id="IPR029064">
    <property type="entry name" value="Ribosomal_eL30-like_sf"/>
</dbReference>
<dbReference type="OrthoDB" id="46317at2"/>
<dbReference type="Proteomes" id="UP000236434">
    <property type="component" value="Unassembled WGS sequence"/>
</dbReference>
<proteinExistence type="predicted"/>
<accession>A0A2K1NX53</accession>
<dbReference type="GO" id="GO:0005840">
    <property type="term" value="C:ribosome"/>
    <property type="evidence" value="ECO:0007669"/>
    <property type="project" value="UniProtKB-KW"/>
</dbReference>
<evidence type="ECO:0000313" key="2">
    <source>
        <dbReference type="EMBL" id="PNR95104.1"/>
    </source>
</evidence>
<reference evidence="2 3" key="1">
    <citation type="submission" date="2013-12" db="EMBL/GenBank/DDBJ databases">
        <title>Comparative genomics of Petrotoga isolates.</title>
        <authorList>
            <person name="Nesbo C.L."/>
            <person name="Charchuk R."/>
            <person name="Chow K."/>
        </authorList>
    </citation>
    <scope>NUCLEOTIDE SEQUENCE [LARGE SCALE GENOMIC DNA]</scope>
    <source>
        <strain evidence="2 3">DSM 13574</strain>
    </source>
</reference>
<organism evidence="2 3">
    <name type="scientific">Petrotoga olearia DSM 13574</name>
    <dbReference type="NCBI Taxonomy" id="1122955"/>
    <lineage>
        <taxon>Bacteria</taxon>
        <taxon>Thermotogati</taxon>
        <taxon>Thermotogota</taxon>
        <taxon>Thermotogae</taxon>
        <taxon>Petrotogales</taxon>
        <taxon>Petrotogaceae</taxon>
        <taxon>Petrotoga</taxon>
    </lineage>
</organism>
<dbReference type="Pfam" id="PF01248">
    <property type="entry name" value="Ribosomal_L7Ae"/>
    <property type="match status" value="1"/>
</dbReference>
<sequence>MGNGNSLNEQKILSYMGFAAKAKKIVYGKQGLRNYIRSFQKKKLILIPKDVGSRVKLDVIKHCQIFDVPYIELYCSKSTLAKALGKQNISVIGITDENIVEGILKMFQ</sequence>
<gene>
    <name evidence="2" type="ORF">X929_09735</name>
</gene>
<dbReference type="InterPro" id="IPR004038">
    <property type="entry name" value="Ribosomal_eL8/eL30/eS12/Gad45"/>
</dbReference>
<keyword evidence="2" id="KW-0687">Ribonucleoprotein</keyword>
<comment type="caution">
    <text evidence="2">The sequence shown here is derived from an EMBL/GenBank/DDBJ whole genome shotgun (WGS) entry which is preliminary data.</text>
</comment>
<dbReference type="EMBL" id="AZRL01000022">
    <property type="protein sequence ID" value="PNR95104.1"/>
    <property type="molecule type" value="Genomic_DNA"/>
</dbReference>
<keyword evidence="2" id="KW-0689">Ribosomal protein</keyword>
<name>A0A2K1NX53_9BACT</name>
<feature type="domain" description="Ribosomal protein eL8/eL30/eS12/Gadd45" evidence="1">
    <location>
        <begin position="11"/>
        <end position="97"/>
    </location>
</feature>
<protein>
    <submittedName>
        <fullName evidence="2">50S ribosomal protein L7</fullName>
    </submittedName>
</protein>
<evidence type="ECO:0000259" key="1">
    <source>
        <dbReference type="Pfam" id="PF01248"/>
    </source>
</evidence>